<comment type="caution">
    <text evidence="2">The sequence shown here is derived from an EMBL/GenBank/DDBJ whole genome shotgun (WGS) entry which is preliminary data.</text>
</comment>
<organism evidence="2 3">
    <name type="scientific">Nephila pilipes</name>
    <name type="common">Giant wood spider</name>
    <name type="synonym">Nephila maculata</name>
    <dbReference type="NCBI Taxonomy" id="299642"/>
    <lineage>
        <taxon>Eukaryota</taxon>
        <taxon>Metazoa</taxon>
        <taxon>Ecdysozoa</taxon>
        <taxon>Arthropoda</taxon>
        <taxon>Chelicerata</taxon>
        <taxon>Arachnida</taxon>
        <taxon>Araneae</taxon>
        <taxon>Araneomorphae</taxon>
        <taxon>Entelegynae</taxon>
        <taxon>Araneoidea</taxon>
        <taxon>Nephilidae</taxon>
        <taxon>Nephila</taxon>
    </lineage>
</organism>
<evidence type="ECO:0000313" key="2">
    <source>
        <dbReference type="EMBL" id="GFT53198.1"/>
    </source>
</evidence>
<feature type="region of interest" description="Disordered" evidence="1">
    <location>
        <begin position="1"/>
        <end position="25"/>
    </location>
</feature>
<protein>
    <submittedName>
        <fullName evidence="2">Uncharacterized protein</fullName>
    </submittedName>
</protein>
<feature type="compositionally biased region" description="Basic and acidic residues" evidence="1">
    <location>
        <begin position="1"/>
        <end position="23"/>
    </location>
</feature>
<keyword evidence="3" id="KW-1185">Reference proteome</keyword>
<name>A0A8X6P7I8_NEPPI</name>
<accession>A0A8X6P7I8</accession>
<sequence length="120" mass="13318">MSEHNGRTGKCRNIESRDNERDGSISSKLSKKLIKNIQPRCVGNLVEPKDVIGIVDASSKSVECPPLLLVGWHLFEGDKSVYVRFEHPANAIREPSRLIPAQGAGCRWEEILTIPEEDPG</sequence>
<evidence type="ECO:0000256" key="1">
    <source>
        <dbReference type="SAM" id="MobiDB-lite"/>
    </source>
</evidence>
<gene>
    <name evidence="2" type="ORF">NPIL_248351</name>
</gene>
<evidence type="ECO:0000313" key="3">
    <source>
        <dbReference type="Proteomes" id="UP000887013"/>
    </source>
</evidence>
<dbReference type="AlphaFoldDB" id="A0A8X6P7I8"/>
<reference evidence="2" key="1">
    <citation type="submission" date="2020-08" db="EMBL/GenBank/DDBJ databases">
        <title>Multicomponent nature underlies the extraordinary mechanical properties of spider dragline silk.</title>
        <authorList>
            <person name="Kono N."/>
            <person name="Nakamura H."/>
            <person name="Mori M."/>
            <person name="Yoshida Y."/>
            <person name="Ohtoshi R."/>
            <person name="Malay A.D."/>
            <person name="Moran D.A.P."/>
            <person name="Tomita M."/>
            <person name="Numata K."/>
            <person name="Arakawa K."/>
        </authorList>
    </citation>
    <scope>NUCLEOTIDE SEQUENCE</scope>
</reference>
<dbReference type="Proteomes" id="UP000887013">
    <property type="component" value="Unassembled WGS sequence"/>
</dbReference>
<dbReference type="EMBL" id="BMAW01066061">
    <property type="protein sequence ID" value="GFT53198.1"/>
    <property type="molecule type" value="Genomic_DNA"/>
</dbReference>
<proteinExistence type="predicted"/>